<dbReference type="GO" id="GO:0046872">
    <property type="term" value="F:metal ion binding"/>
    <property type="evidence" value="ECO:0007669"/>
    <property type="project" value="UniProtKB-UniRule"/>
</dbReference>
<sequence>MSCHFIPSYLLQRLIDSAPVEAGADHCRRTLELDDRLRTTRQQAGGPEPLTAADDDAERTVYTAGNSEQLPGEVARKDGDQPTGDAAVDEAWQSSAQIWDLFADVFDRRSVDGNGTAITITVHYGTDYDNAFWDGRQLVFGDGDGEVFERFTKPMDVMAHEFTHGVTEHTAALDYQGQSGALNESISDVFAAICKQRGGDQTADEADWLIGEGLFKPDIEAVALRSMKEPGTAYDDPRLGKDPQVGSMADYADTTDDNGGVHINSGIPNRAFYLAAVGLGGRSWEQAGPIWYAALTGGEVTAGTDFAGFAEATVAAAGRLFADDPAVADAVRAAWTGVGVLQASGSDTGATTSGTGTGGSFVVRRSGGVTGITRQTEVDLDTAAGRQIRDLLDRVDLGGISATGGRPDRFSYHLEYGDRQLTIGETELPPEIDQAIKIAFGRTDSAD</sequence>
<dbReference type="EMBL" id="LT629772">
    <property type="protein sequence ID" value="SDS89620.1"/>
    <property type="molecule type" value="Genomic_DNA"/>
</dbReference>
<keyword evidence="5 8" id="KW-0862">Zinc</keyword>
<proteinExistence type="inferred from homology"/>
<dbReference type="PANTHER" id="PTHR43579">
    <property type="match status" value="1"/>
</dbReference>
<dbReference type="CDD" id="cd09597">
    <property type="entry name" value="M4_TLP"/>
    <property type="match status" value="1"/>
</dbReference>
<dbReference type="Pfam" id="PF01447">
    <property type="entry name" value="Peptidase_M4"/>
    <property type="match status" value="1"/>
</dbReference>
<gene>
    <name evidence="12" type="ORF">SAMN04489812_3403</name>
</gene>
<dbReference type="PANTHER" id="PTHR43579:SF1">
    <property type="entry name" value="NEUTRAL METALLOPROTEINASE"/>
    <property type="match status" value="1"/>
</dbReference>
<evidence type="ECO:0000313" key="13">
    <source>
        <dbReference type="Proteomes" id="UP000199103"/>
    </source>
</evidence>
<dbReference type="EC" id="3.4.24.-" evidence="8"/>
<dbReference type="GO" id="GO:0005576">
    <property type="term" value="C:extracellular region"/>
    <property type="evidence" value="ECO:0007669"/>
    <property type="project" value="UniProtKB-SubCell"/>
</dbReference>
<dbReference type="Pfam" id="PF20242">
    <property type="entry name" value="Emfourin"/>
    <property type="match status" value="1"/>
</dbReference>
<comment type="subcellular location">
    <subcellularLocation>
        <location evidence="8">Secreted</location>
    </subcellularLocation>
</comment>
<dbReference type="InterPro" id="IPR052759">
    <property type="entry name" value="Metalloprotease_M4"/>
</dbReference>
<evidence type="ECO:0000259" key="11">
    <source>
        <dbReference type="Pfam" id="PF02868"/>
    </source>
</evidence>
<comment type="similarity">
    <text evidence="1 8">Belongs to the peptidase M4 family.</text>
</comment>
<keyword evidence="3" id="KW-0479">Metal-binding</keyword>
<evidence type="ECO:0000256" key="6">
    <source>
        <dbReference type="ARBA" id="ARBA00023049"/>
    </source>
</evidence>
<dbReference type="AlphaFoldDB" id="A0A1H1VYU9"/>
<evidence type="ECO:0000259" key="10">
    <source>
        <dbReference type="Pfam" id="PF01447"/>
    </source>
</evidence>
<dbReference type="GO" id="GO:0006508">
    <property type="term" value="P:proteolysis"/>
    <property type="evidence" value="ECO:0007669"/>
    <property type="project" value="UniProtKB-KW"/>
</dbReference>
<evidence type="ECO:0000256" key="2">
    <source>
        <dbReference type="ARBA" id="ARBA00022670"/>
    </source>
</evidence>
<evidence type="ECO:0000313" key="12">
    <source>
        <dbReference type="EMBL" id="SDS89620.1"/>
    </source>
</evidence>
<keyword evidence="2 8" id="KW-0645">Protease</keyword>
<feature type="active site" description="Proton donor" evidence="7">
    <location>
        <position position="262"/>
    </location>
</feature>
<organism evidence="12 13">
    <name type="scientific">Microlunatus soli</name>
    <dbReference type="NCBI Taxonomy" id="630515"/>
    <lineage>
        <taxon>Bacteria</taxon>
        <taxon>Bacillati</taxon>
        <taxon>Actinomycetota</taxon>
        <taxon>Actinomycetes</taxon>
        <taxon>Propionibacteriales</taxon>
        <taxon>Propionibacteriaceae</taxon>
        <taxon>Microlunatus</taxon>
    </lineage>
</organism>
<protein>
    <recommendedName>
        <fullName evidence="8">Neutral metalloproteinase</fullName>
        <ecNumber evidence="8">3.4.24.-</ecNumber>
    </recommendedName>
</protein>
<feature type="region of interest" description="Disordered" evidence="9">
    <location>
        <begin position="66"/>
        <end position="86"/>
    </location>
</feature>
<evidence type="ECO:0000256" key="7">
    <source>
        <dbReference type="PIRSR" id="PIRSR623612-1"/>
    </source>
</evidence>
<comment type="function">
    <text evidence="8">Extracellular zinc metalloprotease.</text>
</comment>
<feature type="active site" evidence="7">
    <location>
        <position position="161"/>
    </location>
</feature>
<keyword evidence="6 8" id="KW-0482">Metalloprotease</keyword>
<evidence type="ECO:0000256" key="5">
    <source>
        <dbReference type="ARBA" id="ARBA00022833"/>
    </source>
</evidence>
<dbReference type="PRINTS" id="PR00730">
    <property type="entry name" value="THERMOLYSIN"/>
</dbReference>
<dbReference type="SUPFAM" id="SSF55486">
    <property type="entry name" value="Metalloproteases ('zincins'), catalytic domain"/>
    <property type="match status" value="1"/>
</dbReference>
<dbReference type="Pfam" id="PF02868">
    <property type="entry name" value="Peptidase_M4_C"/>
    <property type="match status" value="1"/>
</dbReference>
<keyword evidence="13" id="KW-1185">Reference proteome</keyword>
<evidence type="ECO:0000256" key="8">
    <source>
        <dbReference type="RuleBase" id="RU366073"/>
    </source>
</evidence>
<reference evidence="12 13" key="1">
    <citation type="submission" date="2016-10" db="EMBL/GenBank/DDBJ databases">
        <authorList>
            <person name="de Groot N.N."/>
        </authorList>
    </citation>
    <scope>NUCLEOTIDE SEQUENCE [LARGE SCALE GENOMIC DNA]</scope>
    <source>
        <strain evidence="12 13">DSM 21800</strain>
    </source>
</reference>
<dbReference type="InterPro" id="IPR023612">
    <property type="entry name" value="Peptidase_M4"/>
</dbReference>
<dbReference type="InterPro" id="IPR013856">
    <property type="entry name" value="Peptidase_M4_domain"/>
</dbReference>
<feature type="domain" description="Peptidase M4 C-terminal" evidence="11">
    <location>
        <begin position="171"/>
        <end position="340"/>
    </location>
</feature>
<dbReference type="InterPro" id="IPR027268">
    <property type="entry name" value="Peptidase_M4/M1_CTD_sf"/>
</dbReference>
<dbReference type="GO" id="GO:0004222">
    <property type="term" value="F:metalloendopeptidase activity"/>
    <property type="evidence" value="ECO:0007669"/>
    <property type="project" value="UniProtKB-UniRule"/>
</dbReference>
<dbReference type="Gene3D" id="1.10.390.10">
    <property type="entry name" value="Neutral Protease Domain 2"/>
    <property type="match status" value="1"/>
</dbReference>
<evidence type="ECO:0000256" key="3">
    <source>
        <dbReference type="ARBA" id="ARBA00022723"/>
    </source>
</evidence>
<dbReference type="Gene3D" id="3.10.170.10">
    <property type="match status" value="1"/>
</dbReference>
<dbReference type="STRING" id="630515.SAMN04489812_3403"/>
<evidence type="ECO:0000256" key="9">
    <source>
        <dbReference type="SAM" id="MobiDB-lite"/>
    </source>
</evidence>
<dbReference type="InterPro" id="IPR049457">
    <property type="entry name" value="Emfourin"/>
</dbReference>
<accession>A0A1H1VYU9</accession>
<evidence type="ECO:0000256" key="4">
    <source>
        <dbReference type="ARBA" id="ARBA00022801"/>
    </source>
</evidence>
<keyword evidence="8" id="KW-0964">Secreted</keyword>
<keyword evidence="4 8" id="KW-0378">Hydrolase</keyword>
<dbReference type="Proteomes" id="UP000199103">
    <property type="component" value="Chromosome I"/>
</dbReference>
<feature type="domain" description="Peptidase M4" evidence="10">
    <location>
        <begin position="61"/>
        <end position="168"/>
    </location>
</feature>
<comment type="cofactor">
    <cofactor evidence="8">
        <name>Zn(2+)</name>
        <dbReference type="ChEBI" id="CHEBI:29105"/>
    </cofactor>
</comment>
<evidence type="ECO:0000256" key="1">
    <source>
        <dbReference type="ARBA" id="ARBA00009388"/>
    </source>
</evidence>
<dbReference type="InterPro" id="IPR001570">
    <property type="entry name" value="Peptidase_M4_C_domain"/>
</dbReference>
<name>A0A1H1VYU9_9ACTN</name>